<dbReference type="MEROPS" id="S49.001"/>
<dbReference type="GO" id="GO:0016020">
    <property type="term" value="C:membrane"/>
    <property type="evidence" value="ECO:0007669"/>
    <property type="project" value="UniProtKB-SubCell"/>
</dbReference>
<feature type="active site" description="Proton donor/acceptor" evidence="7">
    <location>
        <position position="168"/>
    </location>
</feature>
<gene>
    <name evidence="9" type="primary">sppA</name>
    <name evidence="9" type="ORF">EAL2_c20800</name>
</gene>
<dbReference type="NCBIfam" id="TIGR00706">
    <property type="entry name" value="SppA_dom"/>
    <property type="match status" value="1"/>
</dbReference>
<dbReference type="InterPro" id="IPR004634">
    <property type="entry name" value="Pept_S49_pIV"/>
</dbReference>
<dbReference type="PANTHER" id="PTHR33209:SF1">
    <property type="entry name" value="PEPTIDASE S49 DOMAIN-CONTAINING PROTEIN"/>
    <property type="match status" value="1"/>
</dbReference>
<dbReference type="InterPro" id="IPR002142">
    <property type="entry name" value="Peptidase_S49"/>
</dbReference>
<dbReference type="InterPro" id="IPR047272">
    <property type="entry name" value="S49_SppA_C"/>
</dbReference>
<dbReference type="CDD" id="cd07023">
    <property type="entry name" value="S49_Sppa_N_C"/>
    <property type="match status" value="1"/>
</dbReference>
<keyword evidence="3 9" id="KW-0645">Protease</keyword>
<evidence type="ECO:0000256" key="4">
    <source>
        <dbReference type="ARBA" id="ARBA00022801"/>
    </source>
</evidence>
<organism evidence="9 10">
    <name type="scientific">Peptoclostridium acidaminophilum DSM 3953</name>
    <dbReference type="NCBI Taxonomy" id="1286171"/>
    <lineage>
        <taxon>Bacteria</taxon>
        <taxon>Bacillati</taxon>
        <taxon>Bacillota</taxon>
        <taxon>Clostridia</taxon>
        <taxon>Peptostreptococcales</taxon>
        <taxon>Peptoclostridiaceae</taxon>
        <taxon>Peptoclostridium</taxon>
    </lineage>
</organism>
<dbReference type="InterPro" id="IPR047217">
    <property type="entry name" value="S49_SppA_67K_type_N"/>
</dbReference>
<evidence type="ECO:0000256" key="2">
    <source>
        <dbReference type="ARBA" id="ARBA00008683"/>
    </source>
</evidence>
<dbReference type="PIRSF" id="PIRSF001217">
    <property type="entry name" value="Protease_4_SppA"/>
    <property type="match status" value="1"/>
</dbReference>
<feature type="active site" description="Nucleophile" evidence="7">
    <location>
        <position position="368"/>
    </location>
</feature>
<comment type="subcellular location">
    <subcellularLocation>
        <location evidence="1">Membrane</location>
    </subcellularLocation>
</comment>
<dbReference type="GO" id="GO:0008236">
    <property type="term" value="F:serine-type peptidase activity"/>
    <property type="evidence" value="ECO:0007669"/>
    <property type="project" value="UniProtKB-KW"/>
</dbReference>
<evidence type="ECO:0000259" key="8">
    <source>
        <dbReference type="Pfam" id="PF01343"/>
    </source>
</evidence>
<dbReference type="EMBL" id="CP007452">
    <property type="protein sequence ID" value="AHM57361.1"/>
    <property type="molecule type" value="Genomic_DNA"/>
</dbReference>
<dbReference type="AlphaFoldDB" id="W8U929"/>
<dbReference type="InterPro" id="IPR004635">
    <property type="entry name" value="Pept_S49_SppA"/>
</dbReference>
<protein>
    <submittedName>
        <fullName evidence="9">Protease 4</fullName>
        <ecNumber evidence="9">3.4.21.-</ecNumber>
    </submittedName>
</protein>
<evidence type="ECO:0000256" key="6">
    <source>
        <dbReference type="ARBA" id="ARBA00023136"/>
    </source>
</evidence>
<accession>W8U929</accession>
<name>W8U929_PEPAC</name>
<dbReference type="PANTHER" id="PTHR33209">
    <property type="entry name" value="PROTEASE 4"/>
    <property type="match status" value="1"/>
</dbReference>
<keyword evidence="6" id="KW-0472">Membrane</keyword>
<evidence type="ECO:0000256" key="7">
    <source>
        <dbReference type="PIRSR" id="PIRSR001217-1"/>
    </source>
</evidence>
<sequence length="567" mass="62287">MALAMLIIYWGFSLFSARAKAVKPGTYIEVSLPSDISESPYMYVQDWEIQRQTDFFSVLDAIEYAATDKKVAGLILDMDSLSLPAQQIGELRVSVEKFKESGKKVYAAGDGADASSYRAALLADKIVMTPSQAASFSIPGYYASYPYYKTFFDKAGIKCSVLSTGEYKTYGETYERDAMSEGMRQQVSTLLESRYASLVEDIASSRNIEKERVVQMIDSGELSFISPVEAREKGLIDETMHYERFLRTLSKKDGEKPPLRDISEYAALPNVSKSKASGKDSIAIIFAEGSIYMDDVNPSIIRKESVITPDVICGQLESATDDEDIKGIVIRVNSPGGSALASEIIYDAIGRAREKKPVYVSMGPVAASGGYYISCQADRIFAGRETLTGSIGVVSVIPTFEGIYEKLGVNVERLQRGKYSGTLDLSKGLSADEEALLQKSIENVYAEFKQRVSSGRNMDMEKLEGYAQGRVWTGDKAVEIGLADEVGNLGDAIEAMAKKTGLGSSDVTLVESGKKSMTMARVLRDNIARAQLEHLQIAGPIEDILIECQKLLEIREEPLMLMPYELD</sequence>
<dbReference type="PATRIC" id="fig|1286171.3.peg.2027"/>
<keyword evidence="5" id="KW-0720">Serine protease</keyword>
<comment type="similarity">
    <text evidence="2">Belongs to the peptidase S49 family.</text>
</comment>
<dbReference type="CDD" id="cd07018">
    <property type="entry name" value="S49_SppA_67K_type"/>
    <property type="match status" value="1"/>
</dbReference>
<dbReference type="NCBIfam" id="TIGR00705">
    <property type="entry name" value="SppA_67K"/>
    <property type="match status" value="1"/>
</dbReference>
<reference evidence="9 10" key="1">
    <citation type="journal article" date="2014" name="Genome Announc.">
        <title>Complete Genome Sequence of Amino Acid-Utilizing Eubacterium acidaminophilum al-2 (DSM 3953).</title>
        <authorList>
            <person name="Poehlein A."/>
            <person name="Andreesen J.R."/>
            <person name="Daniel R."/>
        </authorList>
    </citation>
    <scope>NUCLEOTIDE SEQUENCE [LARGE SCALE GENOMIC DNA]</scope>
    <source>
        <strain evidence="9 10">DSM 3953</strain>
    </source>
</reference>
<dbReference type="SUPFAM" id="SSF52096">
    <property type="entry name" value="ClpP/crotonase"/>
    <property type="match status" value="2"/>
</dbReference>
<evidence type="ECO:0000256" key="1">
    <source>
        <dbReference type="ARBA" id="ARBA00004370"/>
    </source>
</evidence>
<feature type="domain" description="Peptidase S49" evidence="8">
    <location>
        <begin position="353"/>
        <end position="501"/>
    </location>
</feature>
<dbReference type="Proteomes" id="UP000019591">
    <property type="component" value="Chromosome"/>
</dbReference>
<dbReference type="KEGG" id="eac:EAL2_c20800"/>
<evidence type="ECO:0000313" key="9">
    <source>
        <dbReference type="EMBL" id="AHM57361.1"/>
    </source>
</evidence>
<proteinExistence type="inferred from homology"/>
<dbReference type="GO" id="GO:0006465">
    <property type="term" value="P:signal peptide processing"/>
    <property type="evidence" value="ECO:0007669"/>
    <property type="project" value="InterPro"/>
</dbReference>
<dbReference type="EC" id="3.4.21.-" evidence="9"/>
<feature type="domain" description="Peptidase S49" evidence="8">
    <location>
        <begin position="98"/>
        <end position="251"/>
    </location>
</feature>
<dbReference type="Gene3D" id="3.90.226.10">
    <property type="entry name" value="2-enoyl-CoA Hydratase, Chain A, domain 1"/>
    <property type="match status" value="2"/>
</dbReference>
<keyword evidence="4 9" id="KW-0378">Hydrolase</keyword>
<keyword evidence="10" id="KW-1185">Reference proteome</keyword>
<dbReference type="STRING" id="1286171.EAL2_c20800"/>
<dbReference type="Gene3D" id="6.20.330.10">
    <property type="match status" value="2"/>
</dbReference>
<evidence type="ECO:0000313" key="10">
    <source>
        <dbReference type="Proteomes" id="UP000019591"/>
    </source>
</evidence>
<evidence type="ECO:0000256" key="3">
    <source>
        <dbReference type="ARBA" id="ARBA00022670"/>
    </source>
</evidence>
<evidence type="ECO:0000256" key="5">
    <source>
        <dbReference type="ARBA" id="ARBA00022825"/>
    </source>
</evidence>
<dbReference type="HOGENOM" id="CLU_008856_1_1_9"/>
<dbReference type="Pfam" id="PF01343">
    <property type="entry name" value="Peptidase_S49"/>
    <property type="match status" value="2"/>
</dbReference>
<dbReference type="InterPro" id="IPR029045">
    <property type="entry name" value="ClpP/crotonase-like_dom_sf"/>
</dbReference>
<dbReference type="eggNOG" id="COG0616">
    <property type="taxonomic scope" value="Bacteria"/>
</dbReference>